<dbReference type="GeneID" id="54357266"/>
<evidence type="ECO:0000259" key="2">
    <source>
        <dbReference type="PROSITE" id="PS50097"/>
    </source>
</evidence>
<feature type="domain" description="BTB" evidence="2">
    <location>
        <begin position="31"/>
        <end position="90"/>
    </location>
</feature>
<dbReference type="Proteomes" id="UP000504637">
    <property type="component" value="Unplaced"/>
</dbReference>
<dbReference type="PROSITE" id="PS50097">
    <property type="entry name" value="BTB"/>
    <property type="match status" value="1"/>
</dbReference>
<dbReference type="InterPro" id="IPR011333">
    <property type="entry name" value="SKP1/BTB/POZ_sf"/>
</dbReference>
<dbReference type="Gene3D" id="3.30.710.10">
    <property type="entry name" value="Potassium Channel Kv1.1, Chain A"/>
    <property type="match status" value="1"/>
</dbReference>
<dbReference type="CDD" id="cd18186">
    <property type="entry name" value="BTB_POZ_ZBTB_KLHL-like"/>
    <property type="match status" value="1"/>
</dbReference>
<gene>
    <name evidence="4" type="ORF">K489DRAFT_182130</name>
</gene>
<accession>A0A6J3M8U4</accession>
<dbReference type="AlphaFoldDB" id="A0A6J3M8U4"/>
<dbReference type="Pfam" id="PF00651">
    <property type="entry name" value="BTB"/>
    <property type="match status" value="1"/>
</dbReference>
<dbReference type="PANTHER" id="PTHR47843:SF5">
    <property type="entry name" value="BTB_POZ DOMAIN PROTEIN"/>
    <property type="match status" value="1"/>
</dbReference>
<reference evidence="4" key="1">
    <citation type="submission" date="2020-01" db="EMBL/GenBank/DDBJ databases">
        <authorList>
            <consortium name="DOE Joint Genome Institute"/>
            <person name="Haridas S."/>
            <person name="Albert R."/>
            <person name="Binder M."/>
            <person name="Bloem J."/>
            <person name="Labutti K."/>
            <person name="Salamov A."/>
            <person name="Andreopoulos B."/>
            <person name="Baker S.E."/>
            <person name="Barry K."/>
            <person name="Bills G."/>
            <person name="Bluhm B.H."/>
            <person name="Cannon C."/>
            <person name="Castanera R."/>
            <person name="Culley D.E."/>
            <person name="Daum C."/>
            <person name="Ezra D."/>
            <person name="Gonzalez J.B."/>
            <person name="Henrissat B."/>
            <person name="Kuo A."/>
            <person name="Liang C."/>
            <person name="Lipzen A."/>
            <person name="Lutzoni F."/>
            <person name="Magnuson J."/>
            <person name="Mondo S."/>
            <person name="Nolan M."/>
            <person name="Ohm R."/>
            <person name="Pangilinan J."/>
            <person name="Park H.-J."/>
            <person name="Ramirez L."/>
            <person name="Alfaro M."/>
            <person name="Sun H."/>
            <person name="Tritt A."/>
            <person name="Yoshinaga Y."/>
            <person name="Zwiers L.-H."/>
            <person name="Turgeon B.G."/>
            <person name="Goodwin S.B."/>
            <person name="Spatafora J.W."/>
            <person name="Crous P.W."/>
            <person name="Grigoriev I.V."/>
        </authorList>
    </citation>
    <scope>NUCLEOTIDE SEQUENCE</scope>
    <source>
        <strain evidence="4">CBS 342.82</strain>
    </source>
</reference>
<dbReference type="OrthoDB" id="6359816at2759"/>
<dbReference type="RefSeq" id="XP_033461456.1">
    <property type="nucleotide sequence ID" value="XM_033599467.1"/>
</dbReference>
<organism evidence="4">
    <name type="scientific">Dissoconium aciculare CBS 342.82</name>
    <dbReference type="NCBI Taxonomy" id="1314786"/>
    <lineage>
        <taxon>Eukaryota</taxon>
        <taxon>Fungi</taxon>
        <taxon>Dikarya</taxon>
        <taxon>Ascomycota</taxon>
        <taxon>Pezizomycotina</taxon>
        <taxon>Dothideomycetes</taxon>
        <taxon>Dothideomycetidae</taxon>
        <taxon>Mycosphaerellales</taxon>
        <taxon>Dissoconiaceae</taxon>
        <taxon>Dissoconium</taxon>
    </lineage>
</organism>
<dbReference type="PANTHER" id="PTHR47843">
    <property type="entry name" value="BTB DOMAIN-CONTAINING PROTEIN-RELATED"/>
    <property type="match status" value="1"/>
</dbReference>
<keyword evidence="3" id="KW-1185">Reference proteome</keyword>
<sequence>MATSPSSAHHENAQGDLMQALSALYVGGKYSDVTITCNYRQWACHKAIICSRSGFFDGVCSNAFSESTTGVVDLSEDDEQAVEQMMYFFYHLDYMHEQPLQRPSAMFRHRAYSDPRRQPLKKIDFSQIEDPLLAQTGHYSAPLSVVTTPTPKSPSMGSKRRSGEYSDVYMSPPDSPVSPQLPELEACSSSDSETDEEDSTEAESHLILHTQVYALAEKYDIPALKELAKRKFEMAMACYYDAPEFAAAIEAVYCSTIDTDRGLRDVVLQAFRSHPQLVHTQDVYAVIKETPSLALDLFKVERGIPP</sequence>
<evidence type="ECO:0000313" key="4">
    <source>
        <dbReference type="RefSeq" id="XP_033461456.1"/>
    </source>
</evidence>
<evidence type="ECO:0000313" key="3">
    <source>
        <dbReference type="Proteomes" id="UP000504637"/>
    </source>
</evidence>
<feature type="compositionally biased region" description="Acidic residues" evidence="1">
    <location>
        <begin position="192"/>
        <end position="201"/>
    </location>
</feature>
<proteinExistence type="predicted"/>
<name>A0A6J3M8U4_9PEZI</name>
<dbReference type="SUPFAM" id="SSF54695">
    <property type="entry name" value="POZ domain"/>
    <property type="match status" value="1"/>
</dbReference>
<feature type="compositionally biased region" description="Polar residues" evidence="1">
    <location>
        <begin position="145"/>
        <end position="156"/>
    </location>
</feature>
<dbReference type="InterPro" id="IPR000210">
    <property type="entry name" value="BTB/POZ_dom"/>
</dbReference>
<protein>
    <recommendedName>
        <fullName evidence="2">BTB domain-containing protein</fullName>
    </recommendedName>
</protein>
<feature type="region of interest" description="Disordered" evidence="1">
    <location>
        <begin position="143"/>
        <end position="202"/>
    </location>
</feature>
<evidence type="ECO:0000256" key="1">
    <source>
        <dbReference type="SAM" id="MobiDB-lite"/>
    </source>
</evidence>
<reference evidence="4" key="2">
    <citation type="submission" date="2020-04" db="EMBL/GenBank/DDBJ databases">
        <authorList>
            <consortium name="NCBI Genome Project"/>
        </authorList>
    </citation>
    <scope>NUCLEOTIDE SEQUENCE</scope>
    <source>
        <strain evidence="4">CBS 342.82</strain>
    </source>
</reference>
<reference evidence="4" key="3">
    <citation type="submission" date="2025-08" db="UniProtKB">
        <authorList>
            <consortium name="RefSeq"/>
        </authorList>
    </citation>
    <scope>IDENTIFICATION</scope>
    <source>
        <strain evidence="4">CBS 342.82</strain>
    </source>
</reference>